<evidence type="ECO:0000256" key="1">
    <source>
        <dbReference type="SAM" id="MobiDB-lite"/>
    </source>
</evidence>
<sequence>MHWIDHEHLPATRGKVARLLFNPHGGMDGLLFQNGMEVHIPPHLSSALVRRIRPGDSVKVRGLRVRDRELLVAVAVEPSTGKPVIDQGPGEKKGEKKKKDATPAKVERWGYSGTVERPIHGPRGDVHGALLDDGVLLRFPPHAAAKHAGLFEKGQTIDVEGGWHKNAHGVVIAVDYAAPAGKALRPID</sequence>
<dbReference type="EMBL" id="JARJJS010000001">
    <property type="protein sequence ID" value="MDF4024385.1"/>
    <property type="molecule type" value="Genomic_DNA"/>
</dbReference>
<dbReference type="Proteomes" id="UP001528850">
    <property type="component" value="Unassembled WGS sequence"/>
</dbReference>
<gene>
    <name evidence="2" type="ORF">P3W24_05330</name>
</gene>
<reference evidence="2 3" key="1">
    <citation type="journal article" date="2024" name="Curr. Microbiol.">
        <title>Luteibacter sahnii sp. nov., A Novel Yellow-Colored Xanthomonadin Pigment Producing Probiotic Bacterium from Healthy Rice Seed Microbiome.</title>
        <authorList>
            <person name="Jaiswal G."/>
            <person name="Rana R."/>
            <person name="Nayak P.K."/>
            <person name="Chouhan R."/>
            <person name="Gandhi S.G."/>
            <person name="Patel H.K."/>
            <person name="Patil P.B."/>
        </authorList>
    </citation>
    <scope>NUCLEOTIDE SEQUENCE [LARGE SCALE GENOMIC DNA]</scope>
    <source>
        <strain evidence="2 3">PPL201</strain>
    </source>
</reference>
<feature type="compositionally biased region" description="Basic and acidic residues" evidence="1">
    <location>
        <begin position="89"/>
        <end position="102"/>
    </location>
</feature>
<keyword evidence="3" id="KW-1185">Reference proteome</keyword>
<accession>A0ABT6B8L1</accession>
<comment type="caution">
    <text evidence="2">The sequence shown here is derived from an EMBL/GenBank/DDBJ whole genome shotgun (WGS) entry which is preliminary data.</text>
</comment>
<protein>
    <recommendedName>
        <fullName evidence="4">S1 motif domain-containing protein</fullName>
    </recommendedName>
</protein>
<proteinExistence type="predicted"/>
<feature type="region of interest" description="Disordered" evidence="1">
    <location>
        <begin position="81"/>
        <end position="102"/>
    </location>
</feature>
<name>A0ABT6B8L1_9GAMM</name>
<evidence type="ECO:0008006" key="4">
    <source>
        <dbReference type="Google" id="ProtNLM"/>
    </source>
</evidence>
<evidence type="ECO:0000313" key="2">
    <source>
        <dbReference type="EMBL" id="MDF4024385.1"/>
    </source>
</evidence>
<evidence type="ECO:0000313" key="3">
    <source>
        <dbReference type="Proteomes" id="UP001528850"/>
    </source>
</evidence>
<organism evidence="2 3">
    <name type="scientific">Luteibacter sahnii</name>
    <dbReference type="NCBI Taxonomy" id="3021977"/>
    <lineage>
        <taxon>Bacteria</taxon>
        <taxon>Pseudomonadati</taxon>
        <taxon>Pseudomonadota</taxon>
        <taxon>Gammaproteobacteria</taxon>
        <taxon>Lysobacterales</taxon>
        <taxon>Rhodanobacteraceae</taxon>
        <taxon>Luteibacter</taxon>
    </lineage>
</organism>